<dbReference type="Proteomes" id="UP001598201">
    <property type="component" value="Unassembled WGS sequence"/>
</dbReference>
<proteinExistence type="predicted"/>
<sequence length="137" mass="15715">MSRPFSGSAQALMMSLLTGQATHWQRAWVPLPLTSSVWQSVSGVLFSKILQPVWWCCRCPEPVVTVKKNTVYWLAHLVQEPGPAADKLWIDAVRTRYQMQTNSILPPETDAILSQVFQDYVTLYEFYRKGRVNELNN</sequence>
<gene>
    <name evidence="1" type="ORF">ACFPK4_19365</name>
</gene>
<organism evidence="1 2">
    <name type="scientific">Rahnella sp. (strain Y9602)</name>
    <dbReference type="NCBI Taxonomy" id="2703885"/>
    <lineage>
        <taxon>Bacteria</taxon>
        <taxon>Pseudomonadati</taxon>
        <taxon>Pseudomonadota</taxon>
        <taxon>Gammaproteobacteria</taxon>
        <taxon>Enterobacterales</taxon>
        <taxon>Yersiniaceae</taxon>
        <taxon>Rahnella</taxon>
    </lineage>
</organism>
<comment type="caution">
    <text evidence="1">The sequence shown here is derived from an EMBL/GenBank/DDBJ whole genome shotgun (WGS) entry which is preliminary data.</text>
</comment>
<dbReference type="GeneID" id="95420901"/>
<dbReference type="EMBL" id="JBHUCJ010000058">
    <property type="protein sequence ID" value="MFD3225709.1"/>
    <property type="molecule type" value="Genomic_DNA"/>
</dbReference>
<dbReference type="RefSeq" id="WP_041673406.1">
    <property type="nucleotide sequence ID" value="NC_015062.1"/>
</dbReference>
<name>A0ABW6CFZ3_RAHSY</name>
<reference evidence="1 2" key="1">
    <citation type="submission" date="2024-09" db="EMBL/GenBank/DDBJ databases">
        <title>Genomes of Rahnella.</title>
        <authorList>
            <person name="Mnguni F.C."/>
            <person name="Shin G.Y."/>
            <person name="Coutinho T."/>
        </authorList>
    </citation>
    <scope>NUCLEOTIDE SEQUENCE [LARGE SCALE GENOMIC DNA]</scope>
    <source>
        <strain evidence="1 2">20WA0057</strain>
    </source>
</reference>
<evidence type="ECO:0000313" key="2">
    <source>
        <dbReference type="Proteomes" id="UP001598201"/>
    </source>
</evidence>
<keyword evidence="2" id="KW-1185">Reference proteome</keyword>
<protein>
    <submittedName>
        <fullName evidence="1">Uncharacterized protein</fullName>
    </submittedName>
</protein>
<evidence type="ECO:0000313" key="1">
    <source>
        <dbReference type="EMBL" id="MFD3225709.1"/>
    </source>
</evidence>
<accession>A0ABW6CFZ3</accession>